<feature type="transmembrane region" description="Helical" evidence="6">
    <location>
        <begin position="358"/>
        <end position="374"/>
    </location>
</feature>
<name>Q1N4W6_9GAMM</name>
<dbReference type="PANTHER" id="PTHR30619">
    <property type="entry name" value="DNA INTERNALIZATION/COMPETENCE PROTEIN COMEC/REC2"/>
    <property type="match status" value="1"/>
</dbReference>
<dbReference type="InterPro" id="IPR004477">
    <property type="entry name" value="ComEC_N"/>
</dbReference>
<dbReference type="InterPro" id="IPR035681">
    <property type="entry name" value="ComA-like_MBL"/>
</dbReference>
<feature type="domain" description="Metallo-beta-lactamase" evidence="7">
    <location>
        <begin position="495"/>
        <end position="667"/>
    </location>
</feature>
<evidence type="ECO:0000259" key="7">
    <source>
        <dbReference type="SMART" id="SM00849"/>
    </source>
</evidence>
<dbReference type="InterPro" id="IPR036866">
    <property type="entry name" value="RibonucZ/Hydroxyglut_hydro"/>
</dbReference>
<keyword evidence="5 6" id="KW-0472">Membrane</keyword>
<gene>
    <name evidence="8" type="ORF">RED65_01090</name>
</gene>
<dbReference type="NCBIfam" id="TIGR00360">
    <property type="entry name" value="ComEC_N-term"/>
    <property type="match status" value="1"/>
</dbReference>
<evidence type="ECO:0000256" key="6">
    <source>
        <dbReference type="SAM" id="Phobius"/>
    </source>
</evidence>
<evidence type="ECO:0000256" key="2">
    <source>
        <dbReference type="ARBA" id="ARBA00022475"/>
    </source>
</evidence>
<organism evidence="8 9">
    <name type="scientific">Bermanella marisrubri</name>
    <dbReference type="NCBI Taxonomy" id="207949"/>
    <lineage>
        <taxon>Bacteria</taxon>
        <taxon>Pseudomonadati</taxon>
        <taxon>Pseudomonadota</taxon>
        <taxon>Gammaproteobacteria</taxon>
        <taxon>Oceanospirillales</taxon>
        <taxon>Oceanospirillaceae</taxon>
        <taxon>Bermanella</taxon>
    </lineage>
</organism>
<dbReference type="Pfam" id="PF13567">
    <property type="entry name" value="DUF4131"/>
    <property type="match status" value="1"/>
</dbReference>
<protein>
    <submittedName>
        <fullName evidence="8">DNA internalization-related competence protein ComEC/Rec2</fullName>
    </submittedName>
</protein>
<dbReference type="STRING" id="207949.RED65_01090"/>
<accession>Q1N4W6</accession>
<evidence type="ECO:0000313" key="9">
    <source>
        <dbReference type="Proteomes" id="UP000004263"/>
    </source>
</evidence>
<evidence type="ECO:0000256" key="4">
    <source>
        <dbReference type="ARBA" id="ARBA00022989"/>
    </source>
</evidence>
<evidence type="ECO:0000256" key="1">
    <source>
        <dbReference type="ARBA" id="ARBA00004651"/>
    </source>
</evidence>
<dbReference type="SMART" id="SM00849">
    <property type="entry name" value="Lactamase_B"/>
    <property type="match status" value="1"/>
</dbReference>
<dbReference type="Pfam" id="PF03772">
    <property type="entry name" value="Competence"/>
    <property type="match status" value="1"/>
</dbReference>
<dbReference type="NCBIfam" id="TIGR00361">
    <property type="entry name" value="ComEC_Rec2"/>
    <property type="match status" value="1"/>
</dbReference>
<dbReference type="Pfam" id="PF00753">
    <property type="entry name" value="Lactamase_B"/>
    <property type="match status" value="1"/>
</dbReference>
<dbReference type="InterPro" id="IPR025405">
    <property type="entry name" value="DUF4131"/>
</dbReference>
<dbReference type="InterPro" id="IPR052159">
    <property type="entry name" value="Competence_DNA_uptake"/>
</dbReference>
<dbReference type="HOGENOM" id="CLU_010363_2_1_6"/>
<comment type="subcellular location">
    <subcellularLocation>
        <location evidence="1">Cell membrane</location>
        <topology evidence="1">Multi-pass membrane protein</topology>
    </subcellularLocation>
</comment>
<keyword evidence="9" id="KW-1185">Reference proteome</keyword>
<feature type="transmembrane region" description="Helical" evidence="6">
    <location>
        <begin position="221"/>
        <end position="243"/>
    </location>
</feature>
<dbReference type="Proteomes" id="UP000004263">
    <property type="component" value="Unassembled WGS sequence"/>
</dbReference>
<dbReference type="GO" id="GO:0030420">
    <property type="term" value="P:establishment of competence for transformation"/>
    <property type="evidence" value="ECO:0007669"/>
    <property type="project" value="InterPro"/>
</dbReference>
<keyword evidence="3 6" id="KW-0812">Transmembrane</keyword>
<comment type="caution">
    <text evidence="8">The sequence shown here is derived from an EMBL/GenBank/DDBJ whole genome shotgun (WGS) entry which is preliminary data.</text>
</comment>
<feature type="transmembrane region" description="Helical" evidence="6">
    <location>
        <begin position="303"/>
        <end position="321"/>
    </location>
</feature>
<dbReference type="InterPro" id="IPR001279">
    <property type="entry name" value="Metallo-B-lactamas"/>
</dbReference>
<dbReference type="CDD" id="cd07731">
    <property type="entry name" value="ComA-like_MBL-fold"/>
    <property type="match status" value="1"/>
</dbReference>
<proteinExistence type="predicted"/>
<dbReference type="PANTHER" id="PTHR30619:SF1">
    <property type="entry name" value="RECOMBINATION PROTEIN 2"/>
    <property type="match status" value="1"/>
</dbReference>
<dbReference type="GO" id="GO:0005886">
    <property type="term" value="C:plasma membrane"/>
    <property type="evidence" value="ECO:0007669"/>
    <property type="project" value="UniProtKB-SubCell"/>
</dbReference>
<evidence type="ECO:0000313" key="8">
    <source>
        <dbReference type="EMBL" id="EAT13312.1"/>
    </source>
</evidence>
<dbReference type="InterPro" id="IPR004797">
    <property type="entry name" value="Competence_ComEC/Rec2"/>
</dbReference>
<dbReference type="EMBL" id="AAQH01000002">
    <property type="protein sequence ID" value="EAT13312.1"/>
    <property type="molecule type" value="Genomic_DNA"/>
</dbReference>
<feature type="transmembrane region" description="Helical" evidence="6">
    <location>
        <begin position="445"/>
        <end position="474"/>
    </location>
</feature>
<evidence type="ECO:0000256" key="3">
    <source>
        <dbReference type="ARBA" id="ARBA00022692"/>
    </source>
</evidence>
<keyword evidence="4 6" id="KW-1133">Transmembrane helix</keyword>
<dbReference type="OrthoDB" id="9761531at2"/>
<reference evidence="8 9" key="1">
    <citation type="submission" date="2006-03" db="EMBL/GenBank/DDBJ databases">
        <authorList>
            <person name="Pinhassi J."/>
            <person name="Pedros-Alio C."/>
            <person name="Ferriera S."/>
            <person name="Johnson J."/>
            <person name="Kravitz S."/>
            <person name="Halpern A."/>
            <person name="Remington K."/>
            <person name="Beeson K."/>
            <person name="Tran B."/>
            <person name="Rogers Y.-H."/>
            <person name="Friedman R."/>
            <person name="Venter J.C."/>
        </authorList>
    </citation>
    <scope>NUCLEOTIDE SEQUENCE [LARGE SCALE GENOMIC DNA]</scope>
    <source>
        <strain evidence="8 9">RED65</strain>
    </source>
</reference>
<feature type="transmembrane region" description="Helical" evidence="6">
    <location>
        <begin position="255"/>
        <end position="273"/>
    </location>
</feature>
<feature type="transmembrane region" description="Helical" evidence="6">
    <location>
        <begin position="327"/>
        <end position="346"/>
    </location>
</feature>
<feature type="transmembrane region" description="Helical" evidence="6">
    <location>
        <begin position="12"/>
        <end position="37"/>
    </location>
</feature>
<sequence length="722" mass="79899">MSNKAFSLRVVSLGFVLGVASGALTFGLVLLLAPFCWLVSIPLVQTRPLVVSLTLGWSWSAIAWFCVEHDALSISVRQVEATIIAEIDAVFRKDNFSRINLQTDNGKQYQVNCYQCPYEFSVGDRWQLDVRLKPIVSFHNPQGFDYRNWMLAQGFHGKGYISTKSLANKRSVAGGDSMQVTLRRLLPGQDFPLLNALVLGDRDYLDAWQKRTLFDAGISHLFVVSGLHVGMLALFLMGLTALLSRVFLLIGGYSYRWIGIAVAVLAGVSYAWISGFAVPALRAAMMLMLALVFWYWPGKRSPLDAWLCAAVLVAIFYPLQFYLLGTWLSFSIVLALIIGFAGSGTVSFWRALIRSQKLAFLAGAIVLVFFNQYVSVSGVLINLILIPIFSFVILPCSFLALLAASLGNIQGIIYVEEAMHWVLYCLHVNREWVDWWPNIHADNKWLMIVALSLLLFPRVFHLRCFAAAVMVVALSMPASSPDQGGFKLTMLDVGQGSSALVQTKDHAVLIDTGASFANGMSMADYVVLPFLRQRGIDQLDRLHITHEDNDHNGGVSHIKRRSDQVVRQQSCAAEEWVWDGVSFQQFQSPNHKQGNDGSCLLSVKAAGGDRLLFTGDIEESAERALLASGVNLKAEVLMVPHHGSKTSSSDEFIARVSPSIALISAGVHSRYGHPHAEVLQRFAQENIKVLNTGSHGAIEVDFPPRQAAHIVSTYRPYHRIIE</sequence>
<evidence type="ECO:0000256" key="5">
    <source>
        <dbReference type="ARBA" id="ARBA00023136"/>
    </source>
</evidence>
<keyword evidence="2" id="KW-1003">Cell membrane</keyword>
<feature type="transmembrane region" description="Helical" evidence="6">
    <location>
        <begin position="49"/>
        <end position="65"/>
    </location>
</feature>
<feature type="transmembrane region" description="Helical" evidence="6">
    <location>
        <begin position="380"/>
        <end position="404"/>
    </location>
</feature>
<dbReference type="RefSeq" id="WP_007017696.1">
    <property type="nucleotide sequence ID" value="NZ_CH724114.1"/>
</dbReference>
<dbReference type="SUPFAM" id="SSF56281">
    <property type="entry name" value="Metallo-hydrolase/oxidoreductase"/>
    <property type="match status" value="1"/>
</dbReference>
<dbReference type="AlphaFoldDB" id="Q1N4W6"/>
<dbReference type="Gene3D" id="3.60.15.10">
    <property type="entry name" value="Ribonuclease Z/Hydroxyacylglutathione hydrolase-like"/>
    <property type="match status" value="2"/>
</dbReference>